<protein>
    <recommendedName>
        <fullName evidence="1">AAA domain-containing protein</fullName>
    </recommendedName>
</protein>
<gene>
    <name evidence="2" type="ORF">EZS27_032215</name>
</gene>
<dbReference type="CDD" id="cd02042">
    <property type="entry name" value="ParAB_family"/>
    <property type="match status" value="1"/>
</dbReference>
<evidence type="ECO:0000313" key="2">
    <source>
        <dbReference type="EMBL" id="KAA6317663.1"/>
    </source>
</evidence>
<dbReference type="SUPFAM" id="SSF52540">
    <property type="entry name" value="P-loop containing nucleoside triphosphate hydrolases"/>
    <property type="match status" value="1"/>
</dbReference>
<comment type="caution">
    <text evidence="2">The sequence shown here is derived from an EMBL/GenBank/DDBJ whole genome shotgun (WGS) entry which is preliminary data.</text>
</comment>
<dbReference type="PANTHER" id="PTHR13696">
    <property type="entry name" value="P-LOOP CONTAINING NUCLEOSIDE TRIPHOSPHATE HYDROLASE"/>
    <property type="match status" value="1"/>
</dbReference>
<dbReference type="AlphaFoldDB" id="A0A5J4QAS4"/>
<accession>A0A5J4QAS4</accession>
<dbReference type="Gene3D" id="3.40.50.300">
    <property type="entry name" value="P-loop containing nucleotide triphosphate hydrolases"/>
    <property type="match status" value="1"/>
</dbReference>
<feature type="domain" description="AAA" evidence="1">
    <location>
        <begin position="2"/>
        <end position="42"/>
    </location>
</feature>
<sequence>MTKVISTINLKGGVGKTSTTIALAEFLVTEHNKKVLLIDLDDFVATVIC</sequence>
<evidence type="ECO:0000259" key="1">
    <source>
        <dbReference type="Pfam" id="PF13614"/>
    </source>
</evidence>
<reference evidence="2" key="1">
    <citation type="submission" date="2019-03" db="EMBL/GenBank/DDBJ databases">
        <title>Single cell metagenomics reveals metabolic interactions within the superorganism composed of flagellate Streblomastix strix and complex community of Bacteroidetes bacteria on its surface.</title>
        <authorList>
            <person name="Treitli S.C."/>
            <person name="Kolisko M."/>
            <person name="Husnik F."/>
            <person name="Keeling P."/>
            <person name="Hampl V."/>
        </authorList>
    </citation>
    <scope>NUCLEOTIDE SEQUENCE</scope>
    <source>
        <strain evidence="2">STM</strain>
    </source>
</reference>
<dbReference type="EMBL" id="SNRY01004448">
    <property type="protein sequence ID" value="KAA6317663.1"/>
    <property type="molecule type" value="Genomic_DNA"/>
</dbReference>
<dbReference type="Pfam" id="PF13614">
    <property type="entry name" value="AAA_31"/>
    <property type="match status" value="1"/>
</dbReference>
<dbReference type="InterPro" id="IPR025669">
    <property type="entry name" value="AAA_dom"/>
</dbReference>
<dbReference type="InterPro" id="IPR027417">
    <property type="entry name" value="P-loop_NTPase"/>
</dbReference>
<dbReference type="PANTHER" id="PTHR13696:SF52">
    <property type="entry name" value="PARA FAMILY PROTEIN CT_582"/>
    <property type="match status" value="1"/>
</dbReference>
<name>A0A5J4QAS4_9ZZZZ</name>
<proteinExistence type="predicted"/>
<organism evidence="2">
    <name type="scientific">termite gut metagenome</name>
    <dbReference type="NCBI Taxonomy" id="433724"/>
    <lineage>
        <taxon>unclassified sequences</taxon>
        <taxon>metagenomes</taxon>
        <taxon>organismal metagenomes</taxon>
    </lineage>
</organism>
<dbReference type="InterPro" id="IPR050678">
    <property type="entry name" value="DNA_Partitioning_ATPase"/>
</dbReference>